<proteinExistence type="predicted"/>
<organism evidence="2 3">
    <name type="scientific">Cryptotermes secundus</name>
    <dbReference type="NCBI Taxonomy" id="105785"/>
    <lineage>
        <taxon>Eukaryota</taxon>
        <taxon>Metazoa</taxon>
        <taxon>Ecdysozoa</taxon>
        <taxon>Arthropoda</taxon>
        <taxon>Hexapoda</taxon>
        <taxon>Insecta</taxon>
        <taxon>Pterygota</taxon>
        <taxon>Neoptera</taxon>
        <taxon>Polyneoptera</taxon>
        <taxon>Dictyoptera</taxon>
        <taxon>Blattodea</taxon>
        <taxon>Blattoidea</taxon>
        <taxon>Termitoidae</taxon>
        <taxon>Kalotermitidae</taxon>
        <taxon>Cryptotermitinae</taxon>
        <taxon>Cryptotermes</taxon>
    </lineage>
</organism>
<comment type="caution">
    <text evidence="2">The sequence shown here is derived from an EMBL/GenBank/DDBJ whole genome shotgun (WGS) entry which is preliminary data.</text>
</comment>
<sequence>MCRLEQRHPEEGSVTPTPDANAGRPRIVRTPANGDDNCCCGTRVVENRTRCGTRILNIRTEGPRRIAGGVDRGHPTVPFPGVEHHPVYQVDELPHLRDIRQFSQTSPHKAKPRIVMFISLLLLEKGNEVRSELLRVIKIRDFPNLEGQVPVFISLAELGDPVIPPGTGFPIRRLLRLAGLRYQTACLLVSRSVPVHYSSTVIIQLGSTKKRYLEEITFQKRLVPRHFSESMEVATEPTCQCYTSEVTIPCQPPLINIISLEAQQQVPGYHTPPLTTAL</sequence>
<dbReference type="OrthoDB" id="6700442at2759"/>
<accession>A0A2J7R7V1</accession>
<gene>
    <name evidence="2" type="ORF">B7P43_G08868</name>
</gene>
<evidence type="ECO:0000313" key="2">
    <source>
        <dbReference type="EMBL" id="PNF36912.1"/>
    </source>
</evidence>
<evidence type="ECO:0000313" key="3">
    <source>
        <dbReference type="Proteomes" id="UP000235965"/>
    </source>
</evidence>
<dbReference type="Proteomes" id="UP000235965">
    <property type="component" value="Unassembled WGS sequence"/>
</dbReference>
<feature type="region of interest" description="Disordered" evidence="1">
    <location>
        <begin position="1"/>
        <end position="32"/>
    </location>
</feature>
<dbReference type="AlphaFoldDB" id="A0A2J7R7V1"/>
<protein>
    <submittedName>
        <fullName evidence="2">Uncharacterized protein</fullName>
    </submittedName>
</protein>
<feature type="compositionally biased region" description="Basic and acidic residues" evidence="1">
    <location>
        <begin position="1"/>
        <end position="11"/>
    </location>
</feature>
<dbReference type="InParanoid" id="A0A2J7R7V1"/>
<reference evidence="2 3" key="1">
    <citation type="submission" date="2017-12" db="EMBL/GenBank/DDBJ databases">
        <title>Hemimetabolous genomes reveal molecular basis of termite eusociality.</title>
        <authorList>
            <person name="Harrison M.C."/>
            <person name="Jongepier E."/>
            <person name="Robertson H.M."/>
            <person name="Arning N."/>
            <person name="Bitard-Feildel T."/>
            <person name="Chao H."/>
            <person name="Childers C.P."/>
            <person name="Dinh H."/>
            <person name="Doddapaneni H."/>
            <person name="Dugan S."/>
            <person name="Gowin J."/>
            <person name="Greiner C."/>
            <person name="Han Y."/>
            <person name="Hu H."/>
            <person name="Hughes D.S.T."/>
            <person name="Huylmans A.-K."/>
            <person name="Kemena C."/>
            <person name="Kremer L.P.M."/>
            <person name="Lee S.L."/>
            <person name="Lopez-Ezquerra A."/>
            <person name="Mallet L."/>
            <person name="Monroy-Kuhn J.M."/>
            <person name="Moser A."/>
            <person name="Murali S.C."/>
            <person name="Muzny D.M."/>
            <person name="Otani S."/>
            <person name="Piulachs M.-D."/>
            <person name="Poelchau M."/>
            <person name="Qu J."/>
            <person name="Schaub F."/>
            <person name="Wada-Katsumata A."/>
            <person name="Worley K.C."/>
            <person name="Xie Q."/>
            <person name="Ylla G."/>
            <person name="Poulsen M."/>
            <person name="Gibbs R.A."/>
            <person name="Schal C."/>
            <person name="Richards S."/>
            <person name="Belles X."/>
            <person name="Korb J."/>
            <person name="Bornberg-Bauer E."/>
        </authorList>
    </citation>
    <scope>NUCLEOTIDE SEQUENCE [LARGE SCALE GENOMIC DNA]</scope>
    <source>
        <tissue evidence="2">Whole body</tissue>
    </source>
</reference>
<dbReference type="EMBL" id="NEVH01006727">
    <property type="protein sequence ID" value="PNF36912.1"/>
    <property type="molecule type" value="Genomic_DNA"/>
</dbReference>
<name>A0A2J7R7V1_9NEOP</name>
<keyword evidence="3" id="KW-1185">Reference proteome</keyword>
<evidence type="ECO:0000256" key="1">
    <source>
        <dbReference type="SAM" id="MobiDB-lite"/>
    </source>
</evidence>